<gene>
    <name evidence="2" type="ORF">RND81_11G138200</name>
</gene>
<dbReference type="EMBL" id="JBDFQZ010000011">
    <property type="protein sequence ID" value="KAK9677358.1"/>
    <property type="molecule type" value="Genomic_DNA"/>
</dbReference>
<keyword evidence="1" id="KW-0472">Membrane</keyword>
<reference evidence="2" key="1">
    <citation type="submission" date="2024-03" db="EMBL/GenBank/DDBJ databases">
        <title>WGS assembly of Saponaria officinalis var. Norfolk2.</title>
        <authorList>
            <person name="Jenkins J."/>
            <person name="Shu S."/>
            <person name="Grimwood J."/>
            <person name="Barry K."/>
            <person name="Goodstein D."/>
            <person name="Schmutz J."/>
            <person name="Leebens-Mack J."/>
            <person name="Osbourn A."/>
        </authorList>
    </citation>
    <scope>NUCLEOTIDE SEQUENCE [LARGE SCALE GENOMIC DNA]</scope>
    <source>
        <strain evidence="2">JIC</strain>
    </source>
</reference>
<comment type="caution">
    <text evidence="2">The sequence shown here is derived from an EMBL/GenBank/DDBJ whole genome shotgun (WGS) entry which is preliminary data.</text>
</comment>
<keyword evidence="3" id="KW-1185">Reference proteome</keyword>
<sequence>MSMHKFLLVLNTFYLLTFSSLIQLSHIYIFIMRIKLSSFILVILLVVTDTWLVIVVARPLLHVHVTNRFQVDLSRDHRRTMMVKSKKTVSRQHYCVGNDSVLDDKRVVPTGSNPLHNR</sequence>
<keyword evidence="1" id="KW-0812">Transmembrane</keyword>
<protein>
    <submittedName>
        <fullName evidence="2">Uncharacterized protein</fullName>
    </submittedName>
</protein>
<organism evidence="2 3">
    <name type="scientific">Saponaria officinalis</name>
    <name type="common">Common soapwort</name>
    <name type="synonym">Lychnis saponaria</name>
    <dbReference type="NCBI Taxonomy" id="3572"/>
    <lineage>
        <taxon>Eukaryota</taxon>
        <taxon>Viridiplantae</taxon>
        <taxon>Streptophyta</taxon>
        <taxon>Embryophyta</taxon>
        <taxon>Tracheophyta</taxon>
        <taxon>Spermatophyta</taxon>
        <taxon>Magnoliopsida</taxon>
        <taxon>eudicotyledons</taxon>
        <taxon>Gunneridae</taxon>
        <taxon>Pentapetalae</taxon>
        <taxon>Caryophyllales</taxon>
        <taxon>Caryophyllaceae</taxon>
        <taxon>Caryophylleae</taxon>
        <taxon>Saponaria</taxon>
    </lineage>
</organism>
<keyword evidence="1" id="KW-1133">Transmembrane helix</keyword>
<name>A0AAW1HMB1_SAPOF</name>
<proteinExistence type="predicted"/>
<evidence type="ECO:0000313" key="3">
    <source>
        <dbReference type="Proteomes" id="UP001443914"/>
    </source>
</evidence>
<evidence type="ECO:0000313" key="2">
    <source>
        <dbReference type="EMBL" id="KAK9677358.1"/>
    </source>
</evidence>
<feature type="transmembrane region" description="Helical" evidence="1">
    <location>
        <begin position="38"/>
        <end position="61"/>
    </location>
</feature>
<evidence type="ECO:0000256" key="1">
    <source>
        <dbReference type="SAM" id="Phobius"/>
    </source>
</evidence>
<dbReference type="AlphaFoldDB" id="A0AAW1HMB1"/>
<dbReference type="Proteomes" id="UP001443914">
    <property type="component" value="Unassembled WGS sequence"/>
</dbReference>
<feature type="transmembrane region" description="Helical" evidence="1">
    <location>
        <begin position="6"/>
        <end position="31"/>
    </location>
</feature>
<accession>A0AAW1HMB1</accession>